<comment type="caution">
    <text evidence="2">The sequence shown here is derived from an EMBL/GenBank/DDBJ whole genome shotgun (WGS) entry which is preliminary data.</text>
</comment>
<dbReference type="RefSeq" id="WP_019680425.1">
    <property type="nucleotide sequence ID" value="NZ_ATAX01000037.1"/>
</dbReference>
<keyword evidence="1" id="KW-0472">Membrane</keyword>
<keyword evidence="1" id="KW-0812">Transmembrane</keyword>
<evidence type="ECO:0000313" key="2">
    <source>
        <dbReference type="EMBL" id="EWM52157.1"/>
    </source>
</evidence>
<feature type="transmembrane region" description="Helical" evidence="1">
    <location>
        <begin position="68"/>
        <end position="91"/>
    </location>
</feature>
<dbReference type="eggNOG" id="ENOG502ZWKR">
    <property type="taxonomic scope" value="Bacteria"/>
</dbReference>
<organism evidence="2 3">
    <name type="scientific">Ruminococcus flavefaciens 007c</name>
    <dbReference type="NCBI Taxonomy" id="1341157"/>
    <lineage>
        <taxon>Bacteria</taxon>
        <taxon>Bacillati</taxon>
        <taxon>Bacillota</taxon>
        <taxon>Clostridia</taxon>
        <taxon>Eubacteriales</taxon>
        <taxon>Oscillospiraceae</taxon>
        <taxon>Ruminococcus</taxon>
    </lineage>
</organism>
<feature type="transmembrane region" description="Helical" evidence="1">
    <location>
        <begin position="26"/>
        <end position="48"/>
    </location>
</feature>
<evidence type="ECO:0000256" key="1">
    <source>
        <dbReference type="SAM" id="Phobius"/>
    </source>
</evidence>
<keyword evidence="3" id="KW-1185">Reference proteome</keyword>
<protein>
    <submittedName>
        <fullName evidence="2">Uncharacterized protein</fullName>
    </submittedName>
</protein>
<evidence type="ECO:0000313" key="3">
    <source>
        <dbReference type="Proteomes" id="UP000019365"/>
    </source>
</evidence>
<dbReference type="PATRIC" id="fig|1341157.4.peg.3217"/>
<dbReference type="Proteomes" id="UP000019365">
    <property type="component" value="Unassembled WGS sequence"/>
</dbReference>
<reference evidence="2 3" key="1">
    <citation type="journal article" date="2014" name="PLoS ONE">
        <title>Rumen cellulosomics: divergent fiber-degrading strategies revealed by comparative genome-wide analysis of six ruminococcal strains.</title>
        <authorList>
            <person name="Dassa B."/>
            <person name="Borovok I."/>
            <person name="Ruimy-Israeli V."/>
            <person name="Lamed R."/>
            <person name="Flint H.J."/>
            <person name="Duncan S.H."/>
            <person name="Henrissat B."/>
            <person name="Coutinho P."/>
            <person name="Morrison M."/>
            <person name="Mosoni P."/>
            <person name="Yeoman C.J."/>
            <person name="White B.A."/>
            <person name="Bayer E.A."/>
        </authorList>
    </citation>
    <scope>NUCLEOTIDE SEQUENCE [LARGE SCALE GENOMIC DNA]</scope>
    <source>
        <strain evidence="2 3">007c</strain>
    </source>
</reference>
<gene>
    <name evidence="2" type="ORF">RF007C_01925</name>
</gene>
<sequence>MGRFGFTDSFRKFMEKRLLLQYIMRAFLRVMLGMIVGTAVLFGIFQLFGWYPKLERRLDLKYDSPWLLVPMAAAAALALLAFVIGLILYFYKYKRSRIKSRFNDALQGVIIEKKKD</sequence>
<accession>W7UV54</accession>
<dbReference type="AlphaFoldDB" id="W7UV54"/>
<keyword evidence="1" id="KW-1133">Transmembrane helix</keyword>
<name>W7UV54_RUMFL</name>
<dbReference type="EMBL" id="ATAX01000037">
    <property type="protein sequence ID" value="EWM52157.1"/>
    <property type="molecule type" value="Genomic_DNA"/>
</dbReference>
<dbReference type="OrthoDB" id="1828619at2"/>
<proteinExistence type="predicted"/>